<organism evidence="12 13">
    <name type="scientific">Coptotermes formosanus</name>
    <name type="common">Formosan subterranean termite</name>
    <dbReference type="NCBI Taxonomy" id="36987"/>
    <lineage>
        <taxon>Eukaryota</taxon>
        <taxon>Metazoa</taxon>
        <taxon>Ecdysozoa</taxon>
        <taxon>Arthropoda</taxon>
        <taxon>Hexapoda</taxon>
        <taxon>Insecta</taxon>
        <taxon>Pterygota</taxon>
        <taxon>Neoptera</taxon>
        <taxon>Polyneoptera</taxon>
        <taxon>Dictyoptera</taxon>
        <taxon>Blattodea</taxon>
        <taxon>Blattoidea</taxon>
        <taxon>Termitoidae</taxon>
        <taxon>Rhinotermitidae</taxon>
        <taxon>Coptotermes</taxon>
    </lineage>
</organism>
<dbReference type="OrthoDB" id="8065205at2759"/>
<dbReference type="InParanoid" id="A0A6L2PGJ2"/>
<keyword evidence="9" id="KW-0407">Ion channel</keyword>
<comment type="caution">
    <text evidence="12">The sequence shown here is derived from an EMBL/GenBank/DDBJ whole genome shotgun (WGS) entry which is preliminary data.</text>
</comment>
<keyword evidence="13" id="KW-1185">Reference proteome</keyword>
<evidence type="ECO:0000256" key="3">
    <source>
        <dbReference type="ARBA" id="ARBA00022692"/>
    </source>
</evidence>
<gene>
    <name evidence="12" type="ORF">Cfor_09671</name>
</gene>
<dbReference type="Pfam" id="PF00520">
    <property type="entry name" value="Ion_trans"/>
    <property type="match status" value="1"/>
</dbReference>
<dbReference type="AlphaFoldDB" id="A0A6L2PGJ2"/>
<sequence>MALEQGSKMLLPSMLSVMEEILDDCLESNSKELSSTKYSLAIKYPQLLWKLSLRMAESQHLRDLLRHPGVTILSVFLSVKEMFGLIIYGWAYIVSLENCVRMLLIIATFLSYSGVVKSMEVKRHFSAVALFLGWIELFLMSGRLPVLSVQLEMLKTVSLTFLRFMVGYVVFLITFALSFHILFKGSVEPDVFGFFDHLLTSIPKMIIMFSGEFDATNLNFHKFPGTSHVIFSLFVVLVTIILLNLLNGLAVGDTEKIRKNAETLSLVARIRLIAKVEVQSCLPSSKKVTEEIPILHPNKPNTFGPAQLQSILSIINKKRQANNKWESSVGEDKWSVFTEKLAALQLRQEKLEKI</sequence>
<keyword evidence="2" id="KW-0813">Transport</keyword>
<name>A0A6L2PGJ2_COPFO</name>
<feature type="transmembrane region" description="Helical" evidence="10">
    <location>
        <begin position="128"/>
        <end position="149"/>
    </location>
</feature>
<evidence type="ECO:0000256" key="7">
    <source>
        <dbReference type="ARBA" id="ARBA00023065"/>
    </source>
</evidence>
<feature type="domain" description="Ion transport" evidence="11">
    <location>
        <begin position="72"/>
        <end position="261"/>
    </location>
</feature>
<protein>
    <recommendedName>
        <fullName evidence="11">Ion transport domain-containing protein</fullName>
    </recommendedName>
</protein>
<evidence type="ECO:0000256" key="10">
    <source>
        <dbReference type="SAM" id="Phobius"/>
    </source>
</evidence>
<accession>A0A6L2PGJ2</accession>
<evidence type="ECO:0000256" key="2">
    <source>
        <dbReference type="ARBA" id="ARBA00022448"/>
    </source>
</evidence>
<dbReference type="PANTHER" id="PTHR47143:SF4">
    <property type="entry name" value="TRANSIENT RECEPTOR POTENTIAL CATION CHANNEL PROTEIN PAINLESS"/>
    <property type="match status" value="1"/>
</dbReference>
<evidence type="ECO:0000259" key="11">
    <source>
        <dbReference type="Pfam" id="PF00520"/>
    </source>
</evidence>
<evidence type="ECO:0000256" key="4">
    <source>
        <dbReference type="ARBA" id="ARBA00022737"/>
    </source>
</evidence>
<evidence type="ECO:0000313" key="12">
    <source>
        <dbReference type="EMBL" id="GFG29705.1"/>
    </source>
</evidence>
<keyword evidence="8 10" id="KW-0472">Membrane</keyword>
<keyword evidence="3 10" id="KW-0812">Transmembrane</keyword>
<keyword evidence="7" id="KW-0406">Ion transport</keyword>
<feature type="transmembrane region" description="Helical" evidence="10">
    <location>
        <begin position="161"/>
        <end position="183"/>
    </location>
</feature>
<evidence type="ECO:0000256" key="8">
    <source>
        <dbReference type="ARBA" id="ARBA00023136"/>
    </source>
</evidence>
<evidence type="ECO:0000256" key="9">
    <source>
        <dbReference type="ARBA" id="ARBA00023303"/>
    </source>
</evidence>
<feature type="transmembrane region" description="Helical" evidence="10">
    <location>
        <begin position="229"/>
        <end position="250"/>
    </location>
</feature>
<evidence type="ECO:0000313" key="13">
    <source>
        <dbReference type="Proteomes" id="UP000502823"/>
    </source>
</evidence>
<proteinExistence type="predicted"/>
<feature type="transmembrane region" description="Helical" evidence="10">
    <location>
        <begin position="99"/>
        <end position="116"/>
    </location>
</feature>
<dbReference type="GO" id="GO:0005216">
    <property type="term" value="F:monoatomic ion channel activity"/>
    <property type="evidence" value="ECO:0007669"/>
    <property type="project" value="InterPro"/>
</dbReference>
<evidence type="ECO:0000256" key="6">
    <source>
        <dbReference type="ARBA" id="ARBA00023043"/>
    </source>
</evidence>
<keyword evidence="6" id="KW-0040">ANK repeat</keyword>
<evidence type="ECO:0000256" key="5">
    <source>
        <dbReference type="ARBA" id="ARBA00022989"/>
    </source>
</evidence>
<dbReference type="InterPro" id="IPR005821">
    <property type="entry name" value="Ion_trans_dom"/>
</dbReference>
<dbReference type="GO" id="GO:1902495">
    <property type="term" value="C:transmembrane transporter complex"/>
    <property type="evidence" value="ECO:0007669"/>
    <property type="project" value="TreeGrafter"/>
</dbReference>
<evidence type="ECO:0000256" key="1">
    <source>
        <dbReference type="ARBA" id="ARBA00004141"/>
    </source>
</evidence>
<dbReference type="Proteomes" id="UP000502823">
    <property type="component" value="Unassembled WGS sequence"/>
</dbReference>
<keyword evidence="4" id="KW-0677">Repeat</keyword>
<comment type="subcellular location">
    <subcellularLocation>
        <location evidence="1">Membrane</location>
        <topology evidence="1">Multi-pass membrane protein</topology>
    </subcellularLocation>
</comment>
<dbReference type="PANTHER" id="PTHR47143">
    <property type="entry name" value="TRANSIENT RECEPTOR POTENTIAL CATION CHANNEL PROTEIN PAINLESS"/>
    <property type="match status" value="1"/>
</dbReference>
<dbReference type="EMBL" id="BLKM01000171">
    <property type="protein sequence ID" value="GFG29705.1"/>
    <property type="molecule type" value="Genomic_DNA"/>
</dbReference>
<dbReference type="InterPro" id="IPR052076">
    <property type="entry name" value="TRP_cation_channel"/>
</dbReference>
<reference evidence="13" key="1">
    <citation type="submission" date="2020-01" db="EMBL/GenBank/DDBJ databases">
        <title>Draft genome sequence of the Termite Coptotermes fromosanus.</title>
        <authorList>
            <person name="Itakura S."/>
            <person name="Yosikawa Y."/>
            <person name="Umezawa K."/>
        </authorList>
    </citation>
    <scope>NUCLEOTIDE SEQUENCE [LARGE SCALE GENOMIC DNA]</scope>
</reference>
<keyword evidence="5 10" id="KW-1133">Transmembrane helix</keyword>